<evidence type="ECO:0000256" key="1">
    <source>
        <dbReference type="ARBA" id="ARBA00004629"/>
    </source>
</evidence>
<evidence type="ECO:0000256" key="2">
    <source>
        <dbReference type="ARBA" id="ARBA00022454"/>
    </source>
</evidence>
<keyword evidence="12" id="KW-1185">Reference proteome</keyword>
<dbReference type="AlphaFoldDB" id="A0ABD0YHN6"/>
<dbReference type="GO" id="GO:0032991">
    <property type="term" value="C:protein-containing complex"/>
    <property type="evidence" value="ECO:0007669"/>
    <property type="project" value="UniProtKB-ARBA"/>
</dbReference>
<keyword evidence="5 7" id="KW-0067">ATP-binding</keyword>
<dbReference type="Pfam" id="PF08311">
    <property type="entry name" value="Mad3_BUB1_I"/>
    <property type="match status" value="1"/>
</dbReference>
<dbReference type="PROSITE" id="PS51489">
    <property type="entry name" value="BUB1_N"/>
    <property type="match status" value="1"/>
</dbReference>
<proteinExistence type="predicted"/>
<dbReference type="InterPro" id="IPR008271">
    <property type="entry name" value="Ser/Thr_kinase_AS"/>
</dbReference>
<accession>A0ABD0YHN6</accession>
<evidence type="ECO:0000256" key="8">
    <source>
        <dbReference type="SAM" id="MobiDB-lite"/>
    </source>
</evidence>
<dbReference type="InterPro" id="IPR000719">
    <property type="entry name" value="Prot_kinase_dom"/>
</dbReference>
<keyword evidence="6" id="KW-0137">Centromere</keyword>
<dbReference type="Proteomes" id="UP001558652">
    <property type="component" value="Unassembled WGS sequence"/>
</dbReference>
<evidence type="ECO:0000256" key="5">
    <source>
        <dbReference type="ARBA" id="ARBA00022840"/>
    </source>
</evidence>
<dbReference type="InterPro" id="IPR017441">
    <property type="entry name" value="Protein_kinase_ATP_BS"/>
</dbReference>
<gene>
    <name evidence="11" type="ORF">AAG570_011976</name>
</gene>
<dbReference type="PANTHER" id="PTHR14030">
    <property type="entry name" value="MITOTIC CHECKPOINT SERINE/THREONINE-PROTEIN KINASE BUB1"/>
    <property type="match status" value="1"/>
</dbReference>
<dbReference type="InterPro" id="IPR013212">
    <property type="entry name" value="Mad3/Bub1_I"/>
</dbReference>
<feature type="region of interest" description="Disordered" evidence="8">
    <location>
        <begin position="404"/>
        <end position="434"/>
    </location>
</feature>
<dbReference type="PANTHER" id="PTHR14030:SF4">
    <property type="entry name" value="BUB1 KINASE, ISOFORM A-RELATED"/>
    <property type="match status" value="1"/>
</dbReference>
<dbReference type="GO" id="GO:0007094">
    <property type="term" value="P:mitotic spindle assembly checkpoint signaling"/>
    <property type="evidence" value="ECO:0007669"/>
    <property type="project" value="UniProtKB-ARBA"/>
</dbReference>
<dbReference type="InterPro" id="IPR015661">
    <property type="entry name" value="Bub1/Mad3"/>
</dbReference>
<dbReference type="SMART" id="SM00777">
    <property type="entry name" value="Mad3_BUB1_I"/>
    <property type="match status" value="1"/>
</dbReference>
<sequence length="902" mass="100199">MDGGLWASRKSTYEQDIMSYSGPDPLKPRYDYIIWLEKNKGEGDGERAAAEGALLPVLENTLASYKEDRRYMQDPRFAHLLVLYVERQSQPLELYDTLYRQGGVGTRCSVLYSSWADLAEGEGQLFTAYAVYERGLAAAAQPPDSLANAYKEFLARVGIKYLKGELKEHPLKKTSEDEERTSSQNKGPEEAGAPVKSWELRSLRVGDLDDFTCPVAYFEPADPSKKCMYPKSRVYVDNKEFQLEELIMEDYEKRLQPPVPQTAQHLPPQLPHCSKEVEQNSLCGQSMTINMKEALNVVQDMWNSPAPTTNRKVKPIETNLMKQSDSDTAMRSNEDGAESKKKIPFQVFTENSTVEEDEKVVLPSQPLAVTKPPTAQFDIFSDENDTQPVVKAHVKSASTVKKVNPASKFGGSQSERKPLVEQSTKTETEVQSGGGGVRQLVFSYENDPDREEKITVQPQLKPQMQHHIVANDWKEKPDEDMTDVTCNTKAFAFVLPSSTPFQSQATKNRIRSSTAFDADGSYMAVAQEDIDRGKTNAPHQQNQRPTIPLNEQQVHHQPGVTSIASSGGVNGLRHPQELSMILEASNSSSGGGGSGGTTGIGGSTVKTPSSHLMLTKTPHTTSDVARNLEDNLQNLLLDDAGEVDPFSTKLINSLLARLKFPEAHNLKNYHSFNTVIPSLGKTVKIGNDTLNILGEIGKGNYARVVKASSGSRTFALKGKPMDSLVASYLSVQIIDAIDYLHKINIIHGDIKPDNFVLKDVEPCVQLIDFGRSIDMKILPPGTTFTVVVTTDGFQCSEMKEKRPWTYQTDLYGLAGTVYCLLFGEYMKVVKKKDVWTLHRVLPRYCNRDIWEPFFNSLLNVESCSALPSLSVLKVPIERSVQSSNSFLLSQTFQALANKLSNK</sequence>
<dbReference type="EMBL" id="JBFDAA010000007">
    <property type="protein sequence ID" value="KAL1130735.1"/>
    <property type="molecule type" value="Genomic_DNA"/>
</dbReference>
<keyword evidence="4" id="KW-0995">Kinetochore</keyword>
<dbReference type="PROSITE" id="PS00108">
    <property type="entry name" value="PROTEIN_KINASE_ST"/>
    <property type="match status" value="1"/>
</dbReference>
<dbReference type="GO" id="GO:0000776">
    <property type="term" value="C:kinetochore"/>
    <property type="evidence" value="ECO:0007669"/>
    <property type="project" value="UniProtKB-KW"/>
</dbReference>
<dbReference type="Pfam" id="PF00069">
    <property type="entry name" value="Pkinase"/>
    <property type="match status" value="1"/>
</dbReference>
<organism evidence="11 12">
    <name type="scientific">Ranatra chinensis</name>
    <dbReference type="NCBI Taxonomy" id="642074"/>
    <lineage>
        <taxon>Eukaryota</taxon>
        <taxon>Metazoa</taxon>
        <taxon>Ecdysozoa</taxon>
        <taxon>Arthropoda</taxon>
        <taxon>Hexapoda</taxon>
        <taxon>Insecta</taxon>
        <taxon>Pterygota</taxon>
        <taxon>Neoptera</taxon>
        <taxon>Paraneoptera</taxon>
        <taxon>Hemiptera</taxon>
        <taxon>Heteroptera</taxon>
        <taxon>Panheteroptera</taxon>
        <taxon>Nepomorpha</taxon>
        <taxon>Nepidae</taxon>
        <taxon>Ranatrinae</taxon>
        <taxon>Ranatra</taxon>
    </lineage>
</organism>
<evidence type="ECO:0000256" key="4">
    <source>
        <dbReference type="ARBA" id="ARBA00022838"/>
    </source>
</evidence>
<dbReference type="GO" id="GO:0005524">
    <property type="term" value="F:ATP binding"/>
    <property type="evidence" value="ECO:0007669"/>
    <property type="project" value="UniProtKB-UniRule"/>
</dbReference>
<protein>
    <recommendedName>
        <fullName evidence="13">Mitotic checkpoint serine/threonine-protein kinase BUB1</fullName>
    </recommendedName>
</protein>
<evidence type="ECO:0000259" key="9">
    <source>
        <dbReference type="PROSITE" id="PS50011"/>
    </source>
</evidence>
<feature type="domain" description="Protein kinase" evidence="9">
    <location>
        <begin position="584"/>
        <end position="902"/>
    </location>
</feature>
<feature type="domain" description="BUB1 N-terminal" evidence="10">
    <location>
        <begin position="13"/>
        <end position="181"/>
    </location>
</feature>
<dbReference type="Gene3D" id="1.10.510.10">
    <property type="entry name" value="Transferase(Phosphotransferase) domain 1"/>
    <property type="match status" value="1"/>
</dbReference>
<evidence type="ECO:0000313" key="11">
    <source>
        <dbReference type="EMBL" id="KAL1130735.1"/>
    </source>
</evidence>
<evidence type="ECO:0000259" key="10">
    <source>
        <dbReference type="PROSITE" id="PS51489"/>
    </source>
</evidence>
<keyword evidence="2" id="KW-0158">Chromosome</keyword>
<evidence type="ECO:0000256" key="7">
    <source>
        <dbReference type="PROSITE-ProRule" id="PRU10141"/>
    </source>
</evidence>
<comment type="caution">
    <text evidence="11">The sequence shown here is derived from an EMBL/GenBank/DDBJ whole genome shotgun (WGS) entry which is preliminary data.</text>
</comment>
<comment type="subcellular location">
    <subcellularLocation>
        <location evidence="1">Chromosome</location>
        <location evidence="1">Centromere</location>
        <location evidence="1">Kinetochore</location>
    </subcellularLocation>
</comment>
<keyword evidence="3 7" id="KW-0547">Nucleotide-binding</keyword>
<evidence type="ECO:0000313" key="12">
    <source>
        <dbReference type="Proteomes" id="UP001558652"/>
    </source>
</evidence>
<dbReference type="Gene3D" id="1.25.40.430">
    <property type="match status" value="1"/>
</dbReference>
<feature type="compositionally biased region" description="Basic and acidic residues" evidence="8">
    <location>
        <begin position="414"/>
        <end position="428"/>
    </location>
</feature>
<dbReference type="SMART" id="SM00220">
    <property type="entry name" value="S_TKc"/>
    <property type="match status" value="1"/>
</dbReference>
<dbReference type="InterPro" id="IPR011009">
    <property type="entry name" value="Kinase-like_dom_sf"/>
</dbReference>
<dbReference type="PROSITE" id="PS50011">
    <property type="entry name" value="PROTEIN_KINASE_DOM"/>
    <property type="match status" value="1"/>
</dbReference>
<evidence type="ECO:0000256" key="6">
    <source>
        <dbReference type="ARBA" id="ARBA00023328"/>
    </source>
</evidence>
<feature type="region of interest" description="Disordered" evidence="8">
    <location>
        <begin position="170"/>
        <end position="194"/>
    </location>
</feature>
<feature type="binding site" evidence="7">
    <location>
        <position position="717"/>
    </location>
    <ligand>
        <name>ATP</name>
        <dbReference type="ChEBI" id="CHEBI:30616"/>
    </ligand>
</feature>
<evidence type="ECO:0000256" key="3">
    <source>
        <dbReference type="ARBA" id="ARBA00022741"/>
    </source>
</evidence>
<reference evidence="11 12" key="1">
    <citation type="submission" date="2024-07" db="EMBL/GenBank/DDBJ databases">
        <title>Chromosome-level genome assembly of the water stick insect Ranatra chinensis (Heteroptera: Nepidae).</title>
        <authorList>
            <person name="Liu X."/>
        </authorList>
    </citation>
    <scope>NUCLEOTIDE SEQUENCE [LARGE SCALE GENOMIC DNA]</scope>
    <source>
        <strain evidence="11">Cailab_2021Rc</strain>
        <tissue evidence="11">Muscle</tissue>
    </source>
</reference>
<dbReference type="PROSITE" id="PS00107">
    <property type="entry name" value="PROTEIN_KINASE_ATP"/>
    <property type="match status" value="1"/>
</dbReference>
<evidence type="ECO:0008006" key="13">
    <source>
        <dbReference type="Google" id="ProtNLM"/>
    </source>
</evidence>
<dbReference type="SUPFAM" id="SSF56112">
    <property type="entry name" value="Protein kinase-like (PK-like)"/>
    <property type="match status" value="1"/>
</dbReference>
<name>A0ABD0YHN6_9HEMI</name>